<reference evidence="1 2" key="1">
    <citation type="submission" date="2021-12" db="EMBL/GenBank/DDBJ databases">
        <title>Genome sequencing of bacteria with rrn-lacking chromosome and rrn-plasmid.</title>
        <authorList>
            <person name="Anda M."/>
            <person name="Iwasaki W."/>
        </authorList>
    </citation>
    <scope>NUCLEOTIDE SEQUENCE [LARGE SCALE GENOMIC DNA]</scope>
    <source>
        <strain evidence="1 2">NBRC 15940</strain>
    </source>
</reference>
<dbReference type="EMBL" id="BQKE01000001">
    <property type="protein sequence ID" value="GJM60243.1"/>
    <property type="molecule type" value="Genomic_DNA"/>
</dbReference>
<dbReference type="Proteomes" id="UP001310022">
    <property type="component" value="Unassembled WGS sequence"/>
</dbReference>
<dbReference type="AlphaFoldDB" id="A0AAN4VWK0"/>
<evidence type="ECO:0000313" key="1">
    <source>
        <dbReference type="EMBL" id="GJM60243.1"/>
    </source>
</evidence>
<protein>
    <submittedName>
        <fullName evidence="1">Uncharacterized protein</fullName>
    </submittedName>
</protein>
<comment type="caution">
    <text evidence="1">The sequence shown here is derived from an EMBL/GenBank/DDBJ whole genome shotgun (WGS) entry which is preliminary data.</text>
</comment>
<name>A0AAN4VWK0_9BACT</name>
<organism evidence="1 2">
    <name type="scientific">Persicobacter diffluens</name>
    <dbReference type="NCBI Taxonomy" id="981"/>
    <lineage>
        <taxon>Bacteria</taxon>
        <taxon>Pseudomonadati</taxon>
        <taxon>Bacteroidota</taxon>
        <taxon>Cytophagia</taxon>
        <taxon>Cytophagales</taxon>
        <taxon>Persicobacteraceae</taxon>
        <taxon>Persicobacter</taxon>
    </lineage>
</organism>
<gene>
    <name evidence="1" type="ORF">PEDI_07950</name>
</gene>
<keyword evidence="2" id="KW-1185">Reference proteome</keyword>
<accession>A0AAN4VWK0</accession>
<proteinExistence type="predicted"/>
<evidence type="ECO:0000313" key="2">
    <source>
        <dbReference type="Proteomes" id="UP001310022"/>
    </source>
</evidence>
<sequence length="275" mass="31900">MLHGTLFDLASTIIRSIINMKQIYTLIMAFGLLFGLSNCSKKNDTIIEPELLPIEGFYMLTPYIGSLNLNPIVDGQLQGTFNGIPIKEVSPVNVPMPQTFTSAVELEEGRFRVFEVELPDIHGQFRFDGFHNRLYYKLTFRGETYSSNSLNMTNGYGLGTCDHDILMDYMDEVIEELNRYNPDYQAIREDKVECMMFLSSMVASFENQIAFLHLYKACSSWVVHPVLDWLIDEFTEIMLLFRELLDTIDQWWDVHPEPFLETVKRMTSISRNMHD</sequence>